<organism evidence="3 4">
    <name type="scientific">Gluconobacter oxydans</name>
    <name type="common">Gluconobacter suboxydans</name>
    <dbReference type="NCBI Taxonomy" id="442"/>
    <lineage>
        <taxon>Bacteria</taxon>
        <taxon>Pseudomonadati</taxon>
        <taxon>Pseudomonadota</taxon>
        <taxon>Alphaproteobacteria</taxon>
        <taxon>Acetobacterales</taxon>
        <taxon>Acetobacteraceae</taxon>
        <taxon>Gluconobacter</taxon>
    </lineage>
</organism>
<evidence type="ECO:0000256" key="1">
    <source>
        <dbReference type="SAM" id="MobiDB-lite"/>
    </source>
</evidence>
<gene>
    <name evidence="3" type="ORF">HKD20_07440</name>
</gene>
<feature type="compositionally biased region" description="Polar residues" evidence="1">
    <location>
        <begin position="89"/>
        <end position="100"/>
    </location>
</feature>
<evidence type="ECO:0000259" key="2">
    <source>
        <dbReference type="Pfam" id="PF00296"/>
    </source>
</evidence>
<dbReference type="PANTHER" id="PTHR30137:SF6">
    <property type="entry name" value="LUCIFERASE-LIKE MONOOXYGENASE"/>
    <property type="match status" value="1"/>
</dbReference>
<dbReference type="Proteomes" id="UP000603665">
    <property type="component" value="Unassembled WGS sequence"/>
</dbReference>
<accession>A0AB35AS48</accession>
<reference evidence="3" key="1">
    <citation type="submission" date="2020-04" db="EMBL/GenBank/DDBJ databases">
        <authorList>
            <person name="Sombolestani A."/>
        </authorList>
    </citation>
    <scope>NUCLEOTIDE SEQUENCE</scope>
    <source>
        <strain evidence="3">LMG1408</strain>
    </source>
</reference>
<evidence type="ECO:0000313" key="3">
    <source>
        <dbReference type="EMBL" id="MBF0856349.1"/>
    </source>
</evidence>
<dbReference type="Pfam" id="PF00296">
    <property type="entry name" value="Bac_luciferase"/>
    <property type="match status" value="1"/>
</dbReference>
<protein>
    <submittedName>
        <fullName evidence="3">LLM class flavin-dependent oxidoreductase</fullName>
    </submittedName>
</protein>
<dbReference type="InterPro" id="IPR036661">
    <property type="entry name" value="Luciferase-like_sf"/>
</dbReference>
<dbReference type="AlphaFoldDB" id="A0AB35AS48"/>
<comment type="caution">
    <text evidence="3">The sequence shown here is derived from an EMBL/GenBank/DDBJ whole genome shotgun (WGS) entry which is preliminary data.</text>
</comment>
<feature type="region of interest" description="Disordered" evidence="1">
    <location>
        <begin position="78"/>
        <end position="100"/>
    </location>
</feature>
<dbReference type="InterPro" id="IPR050766">
    <property type="entry name" value="Bact_Lucif_Oxidored"/>
</dbReference>
<dbReference type="GO" id="GO:0005829">
    <property type="term" value="C:cytosol"/>
    <property type="evidence" value="ECO:0007669"/>
    <property type="project" value="TreeGrafter"/>
</dbReference>
<dbReference type="EMBL" id="JABCQL010000010">
    <property type="protein sequence ID" value="MBF0856349.1"/>
    <property type="molecule type" value="Genomic_DNA"/>
</dbReference>
<dbReference type="GO" id="GO:0016705">
    <property type="term" value="F:oxidoreductase activity, acting on paired donors, with incorporation or reduction of molecular oxygen"/>
    <property type="evidence" value="ECO:0007669"/>
    <property type="project" value="InterPro"/>
</dbReference>
<feature type="domain" description="Luciferase-like" evidence="2">
    <location>
        <begin position="11"/>
        <end position="62"/>
    </location>
</feature>
<dbReference type="SUPFAM" id="SSF51679">
    <property type="entry name" value="Bacterial luciferase-like"/>
    <property type="match status" value="1"/>
</dbReference>
<reference evidence="3" key="2">
    <citation type="submission" date="2023-10" db="EMBL/GenBank/DDBJ databases">
        <title>Description of novel Gluconobacter species.</title>
        <authorList>
            <person name="Cleenwerck I."/>
            <person name="Cnockaert M."/>
            <person name="Borremans W."/>
            <person name="Wieme A.D."/>
            <person name="De Vuyst L."/>
            <person name="Vandamme P."/>
        </authorList>
    </citation>
    <scope>NUCLEOTIDE SEQUENCE</scope>
    <source>
        <strain evidence="3">LMG1408</strain>
    </source>
</reference>
<evidence type="ECO:0000313" key="4">
    <source>
        <dbReference type="Proteomes" id="UP000603665"/>
    </source>
</evidence>
<name>A0AB35AS48_GLUOY</name>
<dbReference type="InterPro" id="IPR011251">
    <property type="entry name" value="Luciferase-like_dom"/>
</dbReference>
<proteinExistence type="predicted"/>
<dbReference type="PANTHER" id="PTHR30137">
    <property type="entry name" value="LUCIFERASE-LIKE MONOOXYGENASE"/>
    <property type="match status" value="1"/>
</dbReference>
<sequence length="100" mass="10399">MPGIASVATGVVINYVAWATKTIRVGAGGIMLPNHAPLAAALAFGTVESLYLGWIDLELGRVSSDGSDGTDYAHELATQISDDLRPPSWRSSEGSLGQAQ</sequence>
<dbReference type="Gene3D" id="3.20.20.30">
    <property type="entry name" value="Luciferase-like domain"/>
    <property type="match status" value="1"/>
</dbReference>